<protein>
    <submittedName>
        <fullName evidence="1">Uncharacterized protein</fullName>
    </submittedName>
</protein>
<reference evidence="1 2" key="1">
    <citation type="journal article" date="2021" name="Int. J. Syst. Evol. Microbiol.">
        <title>Reticulibacter mediterranei gen. nov., sp. nov., within the new family Reticulibacteraceae fam. nov., and Ktedonospora formicarum gen. nov., sp. nov., Ktedonobacter robiniae sp. nov., Dictyobacter formicarum sp. nov. and Dictyobacter arantiisoli sp. nov., belonging to the class Ktedonobacteria.</title>
        <authorList>
            <person name="Yabe S."/>
            <person name="Zheng Y."/>
            <person name="Wang C.M."/>
            <person name="Sakai Y."/>
            <person name="Abe K."/>
            <person name="Yokota A."/>
            <person name="Donadio S."/>
            <person name="Cavaletti L."/>
            <person name="Monciardini P."/>
        </authorList>
    </citation>
    <scope>NUCLEOTIDE SEQUENCE [LARGE SCALE GENOMIC DNA]</scope>
    <source>
        <strain evidence="1 2">SOSP1-30</strain>
    </source>
</reference>
<sequence>MASSPVVEGVKASWGAVQFVERTAGASVVVVASVAGTVGVGKAETAKKQADADWLQAETVEVD</sequence>
<accession>A0ABQ3V332</accession>
<name>A0ABQ3V332_9CHLR</name>
<keyword evidence="2" id="KW-1185">Reference proteome</keyword>
<dbReference type="EMBL" id="BNJG01000003">
    <property type="protein sequence ID" value="GHO59045.1"/>
    <property type="molecule type" value="Genomic_DNA"/>
</dbReference>
<comment type="caution">
    <text evidence="1">The sequence shown here is derived from an EMBL/GenBank/DDBJ whole genome shotgun (WGS) entry which is preliminary data.</text>
</comment>
<dbReference type="Proteomes" id="UP000654345">
    <property type="component" value="Unassembled WGS sequence"/>
</dbReference>
<evidence type="ECO:0000313" key="1">
    <source>
        <dbReference type="EMBL" id="GHO59045.1"/>
    </source>
</evidence>
<organism evidence="1 2">
    <name type="scientific">Ktedonobacter robiniae</name>
    <dbReference type="NCBI Taxonomy" id="2778365"/>
    <lineage>
        <taxon>Bacteria</taxon>
        <taxon>Bacillati</taxon>
        <taxon>Chloroflexota</taxon>
        <taxon>Ktedonobacteria</taxon>
        <taxon>Ktedonobacterales</taxon>
        <taxon>Ktedonobacteraceae</taxon>
        <taxon>Ktedonobacter</taxon>
    </lineage>
</organism>
<evidence type="ECO:0000313" key="2">
    <source>
        <dbReference type="Proteomes" id="UP000654345"/>
    </source>
</evidence>
<gene>
    <name evidence="1" type="ORF">KSB_75200</name>
</gene>
<proteinExistence type="predicted"/>